<dbReference type="InterPro" id="IPR001647">
    <property type="entry name" value="HTH_TetR"/>
</dbReference>
<dbReference type="PROSITE" id="PS50977">
    <property type="entry name" value="HTH_TETR_2"/>
    <property type="match status" value="1"/>
</dbReference>
<keyword evidence="2 4" id="KW-0238">DNA-binding</keyword>
<keyword evidence="7" id="KW-1185">Reference proteome</keyword>
<dbReference type="HOGENOM" id="CLU_069356_25_2_11"/>
<dbReference type="Pfam" id="PF16859">
    <property type="entry name" value="TetR_C_11"/>
    <property type="match status" value="1"/>
</dbReference>
<accession>G2PBA0</accession>
<dbReference type="InterPro" id="IPR050109">
    <property type="entry name" value="HTH-type_TetR-like_transc_reg"/>
</dbReference>
<dbReference type="SUPFAM" id="SSF48498">
    <property type="entry name" value="Tetracyclin repressor-like, C-terminal domain"/>
    <property type="match status" value="1"/>
</dbReference>
<evidence type="ECO:0000256" key="2">
    <source>
        <dbReference type="ARBA" id="ARBA00023125"/>
    </source>
</evidence>
<dbReference type="SUPFAM" id="SSF46689">
    <property type="entry name" value="Homeodomain-like"/>
    <property type="match status" value="1"/>
</dbReference>
<keyword evidence="3" id="KW-0804">Transcription</keyword>
<dbReference type="GO" id="GO:0000976">
    <property type="term" value="F:transcription cis-regulatory region binding"/>
    <property type="evidence" value="ECO:0007669"/>
    <property type="project" value="TreeGrafter"/>
</dbReference>
<dbReference type="eggNOG" id="COG1309">
    <property type="taxonomic scope" value="Bacteria"/>
</dbReference>
<evidence type="ECO:0000256" key="1">
    <source>
        <dbReference type="ARBA" id="ARBA00023015"/>
    </source>
</evidence>
<protein>
    <submittedName>
        <fullName evidence="6">Regulatory protein TetR</fullName>
    </submittedName>
</protein>
<name>G2PBA0_STRV4</name>
<feature type="DNA-binding region" description="H-T-H motif" evidence="4">
    <location>
        <begin position="40"/>
        <end position="59"/>
    </location>
</feature>
<dbReference type="Gene3D" id="1.10.10.60">
    <property type="entry name" value="Homeodomain-like"/>
    <property type="match status" value="1"/>
</dbReference>
<dbReference type="Proteomes" id="UP000008703">
    <property type="component" value="Chromosome"/>
</dbReference>
<keyword evidence="1" id="KW-0805">Transcription regulation</keyword>
<evidence type="ECO:0000256" key="3">
    <source>
        <dbReference type="ARBA" id="ARBA00023163"/>
    </source>
</evidence>
<reference evidence="6" key="1">
    <citation type="submission" date="2011-08" db="EMBL/GenBank/DDBJ databases">
        <title>Complete sequence of chromosome of Streptomyces violaceusniger Tu 4113.</title>
        <authorList>
            <consortium name="US DOE Joint Genome Institute"/>
            <person name="Lucas S."/>
            <person name="Han J."/>
            <person name="Lapidus A."/>
            <person name="Cheng J.-F."/>
            <person name="Goodwin L."/>
            <person name="Pitluck S."/>
            <person name="Peters L."/>
            <person name="Ivanova N."/>
            <person name="Daligault H."/>
            <person name="Detter J.C."/>
            <person name="Han C."/>
            <person name="Tapia R."/>
            <person name="Land M."/>
            <person name="Hauser L."/>
            <person name="Kyrpides N."/>
            <person name="Ivanova N."/>
            <person name="Pagani I."/>
            <person name="Hagen A."/>
            <person name="Katz L."/>
            <person name="Fiedler H.-P."/>
            <person name="Keasling J."/>
            <person name="Fortman J."/>
            <person name="Woyke T."/>
        </authorList>
    </citation>
    <scope>NUCLEOTIDE SEQUENCE [LARGE SCALE GENOMIC DNA]</scope>
    <source>
        <strain evidence="6">Tu 4113</strain>
    </source>
</reference>
<dbReference type="InterPro" id="IPR011075">
    <property type="entry name" value="TetR_C"/>
</dbReference>
<sequence>MTERPPHGSARPGGRTARTRAAVLAAAYEELDRDSFAALTLDRLARRSGVHVSTIRRRWRTVEGVVVDLLAEHSSTLPTPDTGDFRRDLTQLTQAIADFNNALRNRNVIQGLLAAAAHDSRVEEIVRAAFVRRTEEVTLIARQAVERGEIPEGTEAREVIAALAAPLYYRMLILRGPIDERLVHTSVEATYQAARSGVFVPKGDGKGDRKGDPEG</sequence>
<dbReference type="EMBL" id="CP002994">
    <property type="protein sequence ID" value="AEM80152.1"/>
    <property type="molecule type" value="Genomic_DNA"/>
</dbReference>
<dbReference type="PANTHER" id="PTHR30055:SF148">
    <property type="entry name" value="TETR-FAMILY TRANSCRIPTIONAL REGULATOR"/>
    <property type="match status" value="1"/>
</dbReference>
<evidence type="ECO:0000313" key="6">
    <source>
        <dbReference type="EMBL" id="AEM80152.1"/>
    </source>
</evidence>
<dbReference type="AlphaFoldDB" id="G2PBA0"/>
<evidence type="ECO:0000256" key="4">
    <source>
        <dbReference type="PROSITE-ProRule" id="PRU00335"/>
    </source>
</evidence>
<evidence type="ECO:0000313" key="7">
    <source>
        <dbReference type="Proteomes" id="UP000008703"/>
    </source>
</evidence>
<dbReference type="RefSeq" id="WP_014053674.1">
    <property type="nucleotide sequence ID" value="NC_015957.1"/>
</dbReference>
<gene>
    <name evidence="6" type="ORF">Strvi_0364</name>
</gene>
<organism evidence="6 7">
    <name type="scientific">Streptomyces violaceusniger (strain Tu 4113)</name>
    <dbReference type="NCBI Taxonomy" id="653045"/>
    <lineage>
        <taxon>Bacteria</taxon>
        <taxon>Bacillati</taxon>
        <taxon>Actinomycetota</taxon>
        <taxon>Actinomycetes</taxon>
        <taxon>Kitasatosporales</taxon>
        <taxon>Streptomycetaceae</taxon>
        <taxon>Streptomyces</taxon>
        <taxon>Streptomyces violaceusniger group</taxon>
    </lineage>
</organism>
<dbReference type="InterPro" id="IPR009057">
    <property type="entry name" value="Homeodomain-like_sf"/>
</dbReference>
<feature type="domain" description="HTH tetR-type" evidence="5">
    <location>
        <begin position="17"/>
        <end position="77"/>
    </location>
</feature>
<dbReference type="PANTHER" id="PTHR30055">
    <property type="entry name" value="HTH-TYPE TRANSCRIPTIONAL REGULATOR RUTR"/>
    <property type="match status" value="1"/>
</dbReference>
<evidence type="ECO:0000259" key="5">
    <source>
        <dbReference type="PROSITE" id="PS50977"/>
    </source>
</evidence>
<proteinExistence type="predicted"/>
<dbReference type="Gene3D" id="1.10.357.10">
    <property type="entry name" value="Tetracycline Repressor, domain 2"/>
    <property type="match status" value="1"/>
</dbReference>
<dbReference type="InterPro" id="IPR036271">
    <property type="entry name" value="Tet_transcr_reg_TetR-rel_C_sf"/>
</dbReference>
<dbReference type="GO" id="GO:0003700">
    <property type="term" value="F:DNA-binding transcription factor activity"/>
    <property type="evidence" value="ECO:0007669"/>
    <property type="project" value="TreeGrafter"/>
</dbReference>
<dbReference type="KEGG" id="svl:Strvi_0364"/>